<feature type="region of interest" description="Disordered" evidence="19">
    <location>
        <begin position="345"/>
        <end position="370"/>
    </location>
</feature>
<dbReference type="GO" id="GO:0016020">
    <property type="term" value="C:membrane"/>
    <property type="evidence" value="ECO:0007669"/>
    <property type="project" value="UniProtKB-SubCell"/>
</dbReference>
<dbReference type="SUPFAM" id="SSF81665">
    <property type="entry name" value="Calcium ATPase, transmembrane domain M"/>
    <property type="match status" value="1"/>
</dbReference>
<comment type="subcellular location">
    <subcellularLocation>
        <location evidence="1">Endomembrane system</location>
        <topology evidence="1">Multi-pass membrane protein</topology>
    </subcellularLocation>
    <subcellularLocation>
        <location evidence="18">Membrane</location>
    </subcellularLocation>
</comment>
<dbReference type="InterPro" id="IPR027256">
    <property type="entry name" value="P-typ_ATPase_IB"/>
</dbReference>
<dbReference type="Gene3D" id="3.40.50.1000">
    <property type="entry name" value="HAD superfamily/HAD-like"/>
    <property type="match status" value="1"/>
</dbReference>
<dbReference type="InterPro" id="IPR036412">
    <property type="entry name" value="HAD-like_sf"/>
</dbReference>
<dbReference type="NCBIfam" id="TIGR00003">
    <property type="entry name" value="copper ion binding protein"/>
    <property type="match status" value="5"/>
</dbReference>
<evidence type="ECO:0000256" key="12">
    <source>
        <dbReference type="ARBA" id="ARBA00022967"/>
    </source>
</evidence>
<evidence type="ECO:0000256" key="6">
    <source>
        <dbReference type="ARBA" id="ARBA00022723"/>
    </source>
</evidence>
<dbReference type="NCBIfam" id="TIGR01494">
    <property type="entry name" value="ATPase_P-type"/>
    <property type="match status" value="2"/>
</dbReference>
<dbReference type="InterPro" id="IPR023298">
    <property type="entry name" value="ATPase_P-typ_TM_dom_sf"/>
</dbReference>
<dbReference type="NCBIfam" id="TIGR01525">
    <property type="entry name" value="ATPase-IB_hvy"/>
    <property type="match status" value="1"/>
</dbReference>
<evidence type="ECO:0000256" key="18">
    <source>
        <dbReference type="RuleBase" id="RU362081"/>
    </source>
</evidence>
<dbReference type="GO" id="GO:0055070">
    <property type="term" value="P:copper ion homeostasis"/>
    <property type="evidence" value="ECO:0007669"/>
    <property type="project" value="TreeGrafter"/>
</dbReference>
<organism evidence="21 22">
    <name type="scientific">Geranomyces variabilis</name>
    <dbReference type="NCBI Taxonomy" id="109894"/>
    <lineage>
        <taxon>Eukaryota</taxon>
        <taxon>Fungi</taxon>
        <taxon>Fungi incertae sedis</taxon>
        <taxon>Chytridiomycota</taxon>
        <taxon>Chytridiomycota incertae sedis</taxon>
        <taxon>Chytridiomycetes</taxon>
        <taxon>Spizellomycetales</taxon>
        <taxon>Powellomycetaceae</taxon>
        <taxon>Geranomyces</taxon>
    </lineage>
</organism>
<evidence type="ECO:0000256" key="10">
    <source>
        <dbReference type="ARBA" id="ARBA00022840"/>
    </source>
</evidence>
<keyword evidence="9" id="KW-0187">Copper transport</keyword>
<evidence type="ECO:0000313" key="22">
    <source>
        <dbReference type="Proteomes" id="UP001212152"/>
    </source>
</evidence>
<feature type="domain" description="HMA" evidence="20">
    <location>
        <begin position="13"/>
        <end position="79"/>
    </location>
</feature>
<dbReference type="GO" id="GO:0012505">
    <property type="term" value="C:endomembrane system"/>
    <property type="evidence" value="ECO:0007669"/>
    <property type="project" value="UniProtKB-SubCell"/>
</dbReference>
<feature type="transmembrane region" description="Helical" evidence="18">
    <location>
        <begin position="1176"/>
        <end position="1194"/>
    </location>
</feature>
<dbReference type="PROSITE" id="PS00154">
    <property type="entry name" value="ATPASE_E1_E2"/>
    <property type="match status" value="1"/>
</dbReference>
<keyword evidence="6 18" id="KW-0479">Metal-binding</keyword>
<evidence type="ECO:0000256" key="2">
    <source>
        <dbReference type="ARBA" id="ARBA00006024"/>
    </source>
</evidence>
<evidence type="ECO:0000256" key="9">
    <source>
        <dbReference type="ARBA" id="ARBA00022796"/>
    </source>
</evidence>
<dbReference type="InterPro" id="IPR023299">
    <property type="entry name" value="ATPase_P-typ_cyto_dom_N"/>
</dbReference>
<feature type="transmembrane region" description="Helical" evidence="18">
    <location>
        <begin position="616"/>
        <end position="638"/>
    </location>
</feature>
<keyword evidence="5 18" id="KW-0812">Transmembrane</keyword>
<dbReference type="SUPFAM" id="SSF56784">
    <property type="entry name" value="HAD-like"/>
    <property type="match status" value="1"/>
</dbReference>
<dbReference type="InterPro" id="IPR001757">
    <property type="entry name" value="P_typ_ATPase"/>
</dbReference>
<feature type="domain" description="HMA" evidence="20">
    <location>
        <begin position="451"/>
        <end position="517"/>
    </location>
</feature>
<proteinExistence type="inferred from homology"/>
<dbReference type="GO" id="GO:0016887">
    <property type="term" value="F:ATP hydrolysis activity"/>
    <property type="evidence" value="ECO:0007669"/>
    <property type="project" value="InterPro"/>
</dbReference>
<dbReference type="InterPro" id="IPR023214">
    <property type="entry name" value="HAD_sf"/>
</dbReference>
<evidence type="ECO:0000256" key="3">
    <source>
        <dbReference type="ARBA" id="ARBA00012517"/>
    </source>
</evidence>
<evidence type="ECO:0000256" key="11">
    <source>
        <dbReference type="ARBA" id="ARBA00022842"/>
    </source>
</evidence>
<evidence type="ECO:0000313" key="21">
    <source>
        <dbReference type="EMBL" id="KAJ3174984.1"/>
    </source>
</evidence>
<dbReference type="Pfam" id="PF00122">
    <property type="entry name" value="E1-E2_ATPase"/>
    <property type="match status" value="1"/>
</dbReference>
<keyword evidence="13 18" id="KW-1133">Transmembrane helix</keyword>
<dbReference type="GO" id="GO:0043682">
    <property type="term" value="F:P-type divalent copper transporter activity"/>
    <property type="evidence" value="ECO:0007669"/>
    <property type="project" value="TreeGrafter"/>
</dbReference>
<dbReference type="PROSITE" id="PS01047">
    <property type="entry name" value="HMA_1"/>
    <property type="match status" value="6"/>
</dbReference>
<feature type="domain" description="HMA" evidence="20">
    <location>
        <begin position="90"/>
        <end position="156"/>
    </location>
</feature>
<dbReference type="SUPFAM" id="SSF55008">
    <property type="entry name" value="HMA, heavy metal-associated domain"/>
    <property type="match status" value="6"/>
</dbReference>
<dbReference type="InterPro" id="IPR018303">
    <property type="entry name" value="ATPase_P-typ_P_site"/>
</dbReference>
<keyword evidence="7" id="KW-0677">Repeat</keyword>
<dbReference type="EMBL" id="JADGJQ010000057">
    <property type="protein sequence ID" value="KAJ3174984.1"/>
    <property type="molecule type" value="Genomic_DNA"/>
</dbReference>
<dbReference type="InterPro" id="IPR036163">
    <property type="entry name" value="HMA_dom_sf"/>
</dbReference>
<dbReference type="InterPro" id="IPR006122">
    <property type="entry name" value="HMA_Cu_ion-bd"/>
</dbReference>
<feature type="domain" description="HMA" evidence="20">
    <location>
        <begin position="170"/>
        <end position="236"/>
    </location>
</feature>
<dbReference type="InterPro" id="IPR044492">
    <property type="entry name" value="P_typ_ATPase_HD_dom"/>
</dbReference>
<dbReference type="PANTHER" id="PTHR43520:SF8">
    <property type="entry name" value="P-TYPE CU(+) TRANSPORTER"/>
    <property type="match status" value="1"/>
</dbReference>
<dbReference type="Gene3D" id="3.30.70.100">
    <property type="match status" value="6"/>
</dbReference>
<keyword evidence="15" id="KW-0406">Ion transport</keyword>
<dbReference type="SUPFAM" id="SSF81653">
    <property type="entry name" value="Calcium ATPase, transduction domain A"/>
    <property type="match status" value="1"/>
</dbReference>
<sequence>MSAAREPLLLPAATARLAIKGMTCNSCVQTIEAQLRSLPGVVAAKVYLAEEAADVQYDAGLLDTHDLVDTVEGCGFDCRVAGAAAVPSKGSVVVTVKGMTCQSCVKTVTAALKAHPGVQNAVVDLASETASVDFDPQTVTPAQIMAAIEDCGFEASLPGSQQSATEPAITHFDISVKGMTCQSCVKTVTGKVAPMIGVQSVKVNLIDENASVELDTSLVSPQTIVTAIEECGFDAALREPSSSSRALTVQHFDISVKGMTCQSCVKTVTAKLTPMIGVKSVVVDLAAENASVELDTSLVGPRTIVSAIEECGFDAALLSDSSHALNYGEKRGREIAQPLSISITKQNKQHRNSFSVSPSRRSATSPRYTATTAGPVRTVQLEIRGMTCASCVATIEKHLRTHPAIVSCKVALLAERAEVQFKELMMDGTAVANLVNDVGFVARVLPDDSVGTLDLKIFGMTCGSCSGKIEREVAKMGGVVKAAVNLLGQSGRFQYDSAVIGVRDIVEKIEELGFQAFLSDMGSNAQAESLERTREIQEWRTAFWNSFKYALPVMLTSMIFPLTPLAPVLRWQLVKGLYLSDLIMLVLTIPVQFGIGGRFYTAAYKALSHGSYTMDVLITLGTTIAFVFSVLSIVFSVCSSRHLPPQVFFETSTTLITFITLGRYLENLAKGKTSSALSKLMSLAPTNALLLSLHTETGEISEKNIPSEYVQAGDLLKIVPGERVPADGVVEFGSTQIDESLVTGEPLPVGKRIGDSVIGGTVNGSGVIHMRAVRVGADTTLSQIVKLVNDAQTSKAPIQDIADTVAGYFVPGVILLGAATFLAWLAILNVTTWRPSSFPEGSSVFFICLSMSISVIVVACPCALGLATPTAVMVGTGVGAQLGILIKGGAPLETAHRVTKFVFDKTGTLTLGKLSVVGCKLAEGMTMTEREFLGIVGAGEASSEHPLGKAIAKHGKQVLGLATGAPFPHRVDTFEAVAGSGVQCAVYPTQDGAKPVQVLIGNAKFLAANGCGALTPAFIAITKQHESAGHTVVFVAFDGRAAGLIAMADTLKPSAAPTIRALHAMGVQVAMVTGDQLLTAHAIAQSCGIPPTHVHAGVTPSGKKSLVQKFQSGGHVVAMVGDGINDSASISQADMGIAVFGGTDVAVEAATVVLMRDELADVVTAIDLSRVIFRRIRNICMIPLAMGLLSPWGITLPAMVAGMAMSLSSVSVVLSSLHLKFYQPPASLQDPRLSASASVIADIDNENENDDEQAFLAADSAGRVDLEMGVPTRGRRGRTGSTSGGAAAGQEFVRGVRELLNTATAKRAPSPKKGYARLGDNDVELDSPLELA</sequence>
<keyword evidence="12" id="KW-1278">Translocase</keyword>
<evidence type="ECO:0000259" key="20">
    <source>
        <dbReference type="PROSITE" id="PS50846"/>
    </source>
</evidence>
<dbReference type="InterPro" id="IPR017969">
    <property type="entry name" value="Heavy-metal-associated_CS"/>
</dbReference>
<evidence type="ECO:0000256" key="16">
    <source>
        <dbReference type="ARBA" id="ARBA00023136"/>
    </source>
</evidence>
<feature type="transmembrane region" description="Helical" evidence="18">
    <location>
        <begin position="549"/>
        <end position="569"/>
    </location>
</feature>
<feature type="region of interest" description="Disordered" evidence="19">
    <location>
        <begin position="1303"/>
        <end position="1332"/>
    </location>
</feature>
<feature type="transmembrane region" description="Helical" evidence="18">
    <location>
        <begin position="805"/>
        <end position="824"/>
    </location>
</feature>
<dbReference type="FunFam" id="3.30.70.100:FF:000001">
    <property type="entry name" value="ATPase copper transporting beta"/>
    <property type="match status" value="6"/>
</dbReference>
<dbReference type="CDD" id="cd00371">
    <property type="entry name" value="HMA"/>
    <property type="match status" value="6"/>
</dbReference>
<dbReference type="GO" id="GO:0005507">
    <property type="term" value="F:copper ion binding"/>
    <property type="evidence" value="ECO:0007669"/>
    <property type="project" value="InterPro"/>
</dbReference>
<keyword evidence="10 18" id="KW-0067">ATP-binding</keyword>
<evidence type="ECO:0000256" key="13">
    <source>
        <dbReference type="ARBA" id="ARBA00022989"/>
    </source>
</evidence>
<keyword evidence="11" id="KW-0460">Magnesium</keyword>
<feature type="transmembrane region" description="Helical" evidence="18">
    <location>
        <begin position="576"/>
        <end position="596"/>
    </location>
</feature>
<keyword evidence="14" id="KW-0186">Copper</keyword>
<keyword evidence="22" id="KW-1185">Reference proteome</keyword>
<dbReference type="GO" id="GO:0140581">
    <property type="term" value="F:P-type monovalent copper transporter activity"/>
    <property type="evidence" value="ECO:0007669"/>
    <property type="project" value="UniProtKB-EC"/>
</dbReference>
<dbReference type="PRINTS" id="PR00119">
    <property type="entry name" value="CATATPASE"/>
</dbReference>
<evidence type="ECO:0000256" key="17">
    <source>
        <dbReference type="ARBA" id="ARBA00080126"/>
    </source>
</evidence>
<evidence type="ECO:0000256" key="15">
    <source>
        <dbReference type="ARBA" id="ARBA00023065"/>
    </source>
</evidence>
<dbReference type="Gene3D" id="2.70.150.10">
    <property type="entry name" value="Calcium-transporting ATPase, cytoplasmic transduction domain A"/>
    <property type="match status" value="1"/>
</dbReference>
<dbReference type="Gene3D" id="3.40.1110.10">
    <property type="entry name" value="Calcium-transporting ATPase, cytoplasmic domain N"/>
    <property type="match status" value="2"/>
</dbReference>
<evidence type="ECO:0000256" key="19">
    <source>
        <dbReference type="SAM" id="MobiDB-lite"/>
    </source>
</evidence>
<evidence type="ECO:0000256" key="7">
    <source>
        <dbReference type="ARBA" id="ARBA00022737"/>
    </source>
</evidence>
<keyword evidence="16 18" id="KW-0472">Membrane</keyword>
<name>A0AAD5TGS2_9FUNG</name>
<feature type="domain" description="HMA" evidence="20">
    <location>
        <begin position="250"/>
        <end position="316"/>
    </location>
</feature>
<feature type="domain" description="HMA" evidence="20">
    <location>
        <begin position="377"/>
        <end position="443"/>
    </location>
</feature>
<protein>
    <recommendedName>
        <fullName evidence="3">P-type Cu(+) transporter</fullName>
        <ecNumber evidence="3">7.2.2.8</ecNumber>
    </recommendedName>
    <alternativeName>
        <fullName evidence="17">Cu(2+)-ATPase</fullName>
    </alternativeName>
</protein>
<accession>A0AAD5TGS2</accession>
<evidence type="ECO:0000256" key="5">
    <source>
        <dbReference type="ARBA" id="ARBA00022692"/>
    </source>
</evidence>
<reference evidence="21" key="1">
    <citation type="submission" date="2020-05" db="EMBL/GenBank/DDBJ databases">
        <title>Phylogenomic resolution of chytrid fungi.</title>
        <authorList>
            <person name="Stajich J.E."/>
            <person name="Amses K."/>
            <person name="Simmons R."/>
            <person name="Seto K."/>
            <person name="Myers J."/>
            <person name="Bonds A."/>
            <person name="Quandt C.A."/>
            <person name="Barry K."/>
            <person name="Liu P."/>
            <person name="Grigoriev I."/>
            <person name="Longcore J.E."/>
            <person name="James T.Y."/>
        </authorList>
    </citation>
    <scope>NUCLEOTIDE SEQUENCE</scope>
    <source>
        <strain evidence="21">JEL0379</strain>
    </source>
</reference>
<dbReference type="GO" id="GO:0005524">
    <property type="term" value="F:ATP binding"/>
    <property type="evidence" value="ECO:0007669"/>
    <property type="project" value="UniProtKB-UniRule"/>
</dbReference>
<keyword evidence="8 18" id="KW-0547">Nucleotide-binding</keyword>
<dbReference type="InterPro" id="IPR059000">
    <property type="entry name" value="ATPase_P-type_domA"/>
</dbReference>
<dbReference type="PRINTS" id="PR00942">
    <property type="entry name" value="CUATPASEI"/>
</dbReference>
<dbReference type="Pfam" id="PF00403">
    <property type="entry name" value="HMA"/>
    <property type="match status" value="6"/>
</dbReference>
<dbReference type="EC" id="7.2.2.8" evidence="3"/>
<keyword evidence="4" id="KW-0813">Transport</keyword>
<dbReference type="PRINTS" id="PR00943">
    <property type="entry name" value="CUATPASE"/>
</dbReference>
<feature type="compositionally biased region" description="Acidic residues" evidence="19">
    <location>
        <begin position="1321"/>
        <end position="1332"/>
    </location>
</feature>
<dbReference type="FunFam" id="2.70.150.10:FF:000002">
    <property type="entry name" value="Copper-transporting ATPase 1, putative"/>
    <property type="match status" value="1"/>
</dbReference>
<dbReference type="Proteomes" id="UP001212152">
    <property type="component" value="Unassembled WGS sequence"/>
</dbReference>
<comment type="caution">
    <text evidence="21">The sequence shown here is derived from an EMBL/GenBank/DDBJ whole genome shotgun (WGS) entry which is preliminary data.</text>
</comment>
<dbReference type="SFLD" id="SFLDF00027">
    <property type="entry name" value="p-type_atpase"/>
    <property type="match status" value="1"/>
</dbReference>
<dbReference type="SFLD" id="SFLDS00003">
    <property type="entry name" value="Haloacid_Dehalogenase"/>
    <property type="match status" value="1"/>
</dbReference>
<comment type="similarity">
    <text evidence="2 18">Belongs to the cation transport ATPase (P-type) (TC 3.A.3) family. Type IB subfamily.</text>
</comment>
<dbReference type="PANTHER" id="PTHR43520">
    <property type="entry name" value="ATP7, ISOFORM B"/>
    <property type="match status" value="1"/>
</dbReference>
<dbReference type="PROSITE" id="PS50846">
    <property type="entry name" value="HMA_2"/>
    <property type="match status" value="6"/>
</dbReference>
<evidence type="ECO:0000256" key="4">
    <source>
        <dbReference type="ARBA" id="ARBA00022448"/>
    </source>
</evidence>
<evidence type="ECO:0000256" key="8">
    <source>
        <dbReference type="ARBA" id="ARBA00022741"/>
    </source>
</evidence>
<feature type="transmembrane region" description="Helical" evidence="18">
    <location>
        <begin position="844"/>
        <end position="867"/>
    </location>
</feature>
<dbReference type="CDD" id="cd02094">
    <property type="entry name" value="P-type_ATPase_Cu-like"/>
    <property type="match status" value="1"/>
</dbReference>
<dbReference type="InterPro" id="IPR006121">
    <property type="entry name" value="HMA_dom"/>
</dbReference>
<gene>
    <name evidence="21" type="primary">ATP7B</name>
    <name evidence="21" type="ORF">HDU87_006518</name>
</gene>
<evidence type="ECO:0000256" key="1">
    <source>
        <dbReference type="ARBA" id="ARBA00004127"/>
    </source>
</evidence>
<dbReference type="SFLD" id="SFLDG00002">
    <property type="entry name" value="C1.7:_P-type_atpase_like"/>
    <property type="match status" value="1"/>
</dbReference>
<evidence type="ECO:0000256" key="14">
    <source>
        <dbReference type="ARBA" id="ARBA00023008"/>
    </source>
</evidence>
<dbReference type="InterPro" id="IPR008250">
    <property type="entry name" value="ATPase_P-typ_transduc_dom_A_sf"/>
</dbReference>
<dbReference type="Pfam" id="PF00702">
    <property type="entry name" value="Hydrolase"/>
    <property type="match status" value="1"/>
</dbReference>